<reference evidence="1" key="1">
    <citation type="submission" date="2020-05" db="EMBL/GenBank/DDBJ databases">
        <authorList>
            <person name="Chiriac C."/>
            <person name="Salcher M."/>
            <person name="Ghai R."/>
            <person name="Kavagutti S V."/>
        </authorList>
    </citation>
    <scope>NUCLEOTIDE SEQUENCE</scope>
</reference>
<evidence type="ECO:0000313" key="1">
    <source>
        <dbReference type="EMBL" id="CAB4202064.1"/>
    </source>
</evidence>
<name>A0A6J5S1T4_9CAUD</name>
<dbReference type="EMBL" id="LR797308">
    <property type="protein sequence ID" value="CAB4202064.1"/>
    <property type="molecule type" value="Genomic_DNA"/>
</dbReference>
<accession>A0A6J5S1T4</accession>
<gene>
    <name evidence="1" type="ORF">UFOVP1361_41</name>
</gene>
<protein>
    <submittedName>
        <fullName evidence="1">Uncharacterized protein</fullName>
    </submittedName>
</protein>
<organism evidence="1">
    <name type="scientific">uncultured Caudovirales phage</name>
    <dbReference type="NCBI Taxonomy" id="2100421"/>
    <lineage>
        <taxon>Viruses</taxon>
        <taxon>Duplodnaviria</taxon>
        <taxon>Heunggongvirae</taxon>
        <taxon>Uroviricota</taxon>
        <taxon>Caudoviricetes</taxon>
        <taxon>Peduoviridae</taxon>
        <taxon>Maltschvirus</taxon>
        <taxon>Maltschvirus maltsch</taxon>
    </lineage>
</organism>
<proteinExistence type="predicted"/>
<sequence>MKLGINKYLKINIRVGLNMDLKVKISSVLDEMYKDHDNFNIEVHSKDRVFEGALDEVEINHSTSTIFLKMDNSENGKSYYVHFKIKDILVFEYNEEEGLVNFYLRF</sequence>